<dbReference type="eggNOG" id="COG1126">
    <property type="taxonomic scope" value="Bacteria"/>
</dbReference>
<reference evidence="6 7" key="1">
    <citation type="submission" date="2008-09" db="EMBL/GenBank/DDBJ databases">
        <authorList>
            <person name="Fulton L."/>
            <person name="Clifton S."/>
            <person name="Fulton B."/>
            <person name="Xu J."/>
            <person name="Minx P."/>
            <person name="Pepin K.H."/>
            <person name="Johnson M."/>
            <person name="Thiruvilangam P."/>
            <person name="Bhonagiri V."/>
            <person name="Nash W.E."/>
            <person name="Mardis E.R."/>
            <person name="Wilson R.K."/>
        </authorList>
    </citation>
    <scope>NUCLEOTIDE SEQUENCE [LARGE SCALE GENOMIC DNA]</scope>
    <source>
        <strain evidence="6 7">DSM 13275</strain>
    </source>
</reference>
<dbReference type="GO" id="GO:0005524">
    <property type="term" value="F:ATP binding"/>
    <property type="evidence" value="ECO:0007669"/>
    <property type="project" value="UniProtKB-KW"/>
</dbReference>
<dbReference type="STRING" id="500633.CLOHIR_00269"/>
<reference evidence="6 7" key="2">
    <citation type="submission" date="2008-10" db="EMBL/GenBank/DDBJ databases">
        <title>Draft genome sequence of Clostridium hiranonis (DSM 13275).</title>
        <authorList>
            <person name="Sudarsanam P."/>
            <person name="Ley R."/>
            <person name="Guruge J."/>
            <person name="Turnbaugh P.J."/>
            <person name="Mahowald M."/>
            <person name="Liep D."/>
            <person name="Gordon J."/>
        </authorList>
    </citation>
    <scope>NUCLEOTIDE SEQUENCE [LARGE SCALE GENOMIC DNA]</scope>
    <source>
        <strain evidence="6 7">DSM 13275</strain>
    </source>
</reference>
<dbReference type="InterPro" id="IPR003439">
    <property type="entry name" value="ABC_transporter-like_ATP-bd"/>
</dbReference>
<evidence type="ECO:0000313" key="7">
    <source>
        <dbReference type="Proteomes" id="UP000003178"/>
    </source>
</evidence>
<evidence type="ECO:0000259" key="5">
    <source>
        <dbReference type="PROSITE" id="PS50893"/>
    </source>
</evidence>
<keyword evidence="7" id="KW-1185">Reference proteome</keyword>
<keyword evidence="4 6" id="KW-0067">ATP-binding</keyword>
<comment type="similarity">
    <text evidence="1">Belongs to the ABC transporter superfamily.</text>
</comment>
<dbReference type="Pfam" id="PF00005">
    <property type="entry name" value="ABC_tran"/>
    <property type="match status" value="1"/>
</dbReference>
<dbReference type="GO" id="GO:0015424">
    <property type="term" value="F:ABC-type amino acid transporter activity"/>
    <property type="evidence" value="ECO:0007669"/>
    <property type="project" value="InterPro"/>
</dbReference>
<dbReference type="EMBL" id="ABWP01000010">
    <property type="protein sequence ID" value="EEA86127.1"/>
    <property type="molecule type" value="Genomic_DNA"/>
</dbReference>
<dbReference type="InterPro" id="IPR003593">
    <property type="entry name" value="AAA+_ATPase"/>
</dbReference>
<dbReference type="Gene3D" id="3.40.50.300">
    <property type="entry name" value="P-loop containing nucleotide triphosphate hydrolases"/>
    <property type="match status" value="1"/>
</dbReference>
<keyword evidence="2" id="KW-0813">Transport</keyword>
<gene>
    <name evidence="6" type="ORF">CLOHIR_00269</name>
</gene>
<dbReference type="Proteomes" id="UP000003178">
    <property type="component" value="Unassembled WGS sequence"/>
</dbReference>
<evidence type="ECO:0000313" key="6">
    <source>
        <dbReference type="EMBL" id="EEA86127.1"/>
    </source>
</evidence>
<evidence type="ECO:0000256" key="4">
    <source>
        <dbReference type="ARBA" id="ARBA00022840"/>
    </source>
</evidence>
<dbReference type="SMART" id="SM00382">
    <property type="entry name" value="AAA"/>
    <property type="match status" value="1"/>
</dbReference>
<dbReference type="OrthoDB" id="9804199at2"/>
<dbReference type="PROSITE" id="PS50893">
    <property type="entry name" value="ABC_TRANSPORTER_2"/>
    <property type="match status" value="1"/>
</dbReference>
<dbReference type="RefSeq" id="WP_006439190.1">
    <property type="nucleotide sequence ID" value="NZ_DS995355.1"/>
</dbReference>
<evidence type="ECO:0000256" key="1">
    <source>
        <dbReference type="ARBA" id="ARBA00005417"/>
    </source>
</evidence>
<proteinExistence type="inferred from homology"/>
<accession>B6FWM0</accession>
<dbReference type="AlphaFoldDB" id="B6FWM0"/>
<name>B6FWM0_PEPHT</name>
<feature type="domain" description="ABC transporter" evidence="5">
    <location>
        <begin position="2"/>
        <end position="221"/>
    </location>
</feature>
<dbReference type="PANTHER" id="PTHR43166:SF4">
    <property type="entry name" value="PHOSPHONATES IMPORT ATP-BINDING PROTEIN PHNC"/>
    <property type="match status" value="1"/>
</dbReference>
<keyword evidence="3" id="KW-0547">Nucleotide-binding</keyword>
<dbReference type="InterPro" id="IPR050086">
    <property type="entry name" value="MetN_ABC_transporter-like"/>
</dbReference>
<dbReference type="InterPro" id="IPR027417">
    <property type="entry name" value="P-loop_NTPase"/>
</dbReference>
<dbReference type="SUPFAM" id="SSF52540">
    <property type="entry name" value="P-loop containing nucleoside triphosphate hydrolases"/>
    <property type="match status" value="1"/>
</dbReference>
<organism evidence="6 7">
    <name type="scientific">Peptacetobacter hiranonis (strain DSM 13275 / JCM 10541 / KCTC 15199 / TO-931)</name>
    <name type="common">Clostridium hiranonis</name>
    <dbReference type="NCBI Taxonomy" id="500633"/>
    <lineage>
        <taxon>Bacteria</taxon>
        <taxon>Bacillati</taxon>
        <taxon>Bacillota</taxon>
        <taxon>Clostridia</taxon>
        <taxon>Peptostreptococcales</taxon>
        <taxon>Peptostreptococcaceae</taxon>
        <taxon>Peptacetobacter</taxon>
    </lineage>
</organism>
<dbReference type="PANTHER" id="PTHR43166">
    <property type="entry name" value="AMINO ACID IMPORT ATP-BINDING PROTEIN"/>
    <property type="match status" value="1"/>
</dbReference>
<dbReference type="InterPro" id="IPR030679">
    <property type="entry name" value="ABC_ATPase_HisP-typ"/>
</dbReference>
<evidence type="ECO:0000256" key="3">
    <source>
        <dbReference type="ARBA" id="ARBA00022741"/>
    </source>
</evidence>
<dbReference type="GO" id="GO:0016887">
    <property type="term" value="F:ATP hydrolysis activity"/>
    <property type="evidence" value="ECO:0007669"/>
    <property type="project" value="InterPro"/>
</dbReference>
<dbReference type="PIRSF" id="PIRSF039085">
    <property type="entry name" value="ABC_ATPase_HisP"/>
    <property type="match status" value="1"/>
</dbReference>
<sequence length="221" mass="24461">MIEVINLKKKFKDAEVLKDISFDVKDGEIAVVVGKSGAGKTTLMRCINGLEEFDSGELILNGEAIKNNNDMKKVRGKIGMVFQNFNLFPHMTVIENIIESPVNVFGENKEEALKKANELLKMVDLTDKGDNYPFQLSGGQQQRVAIARACALKPDVICFDEPTSALDPESIQNVIDVIKKLKENGMAIIIVTHDIGFCDVIADKIIRLEAGIIKEVKNNNK</sequence>
<dbReference type="HOGENOM" id="CLU_000604_1_22_9"/>
<evidence type="ECO:0000256" key="2">
    <source>
        <dbReference type="ARBA" id="ARBA00022448"/>
    </source>
</evidence>
<comment type="caution">
    <text evidence="6">The sequence shown here is derived from an EMBL/GenBank/DDBJ whole genome shotgun (WGS) entry which is preliminary data.</text>
</comment>
<protein>
    <submittedName>
        <fullName evidence="6">ABC transporter, ATP-binding protein</fullName>
    </submittedName>
</protein>